<dbReference type="InterPro" id="IPR012336">
    <property type="entry name" value="Thioredoxin-like_fold"/>
</dbReference>
<dbReference type="OrthoDB" id="117402at2"/>
<comment type="similarity">
    <text evidence="1">Belongs to the thioredoxin family. DsbA subfamily.</text>
</comment>
<dbReference type="Pfam" id="PF13462">
    <property type="entry name" value="Thioredoxin_4"/>
    <property type="match status" value="1"/>
</dbReference>
<dbReference type="RefSeq" id="WP_147256508.1">
    <property type="nucleotide sequence ID" value="NZ_VIWU01000001.1"/>
</dbReference>
<reference evidence="8 9" key="1">
    <citation type="submission" date="2019-06" db="EMBL/GenBank/DDBJ databases">
        <title>Sequencing the genomes of 1000 actinobacteria strains.</title>
        <authorList>
            <person name="Klenk H.-P."/>
        </authorList>
    </citation>
    <scope>NUCLEOTIDE SEQUENCE [LARGE SCALE GENOMIC DNA]</scope>
    <source>
        <strain evidence="8 9">DSM 45671</strain>
    </source>
</reference>
<name>A0A561SR01_9PSEU</name>
<keyword evidence="2" id="KW-0732">Signal</keyword>
<comment type="caution">
    <text evidence="8">The sequence shown here is derived from an EMBL/GenBank/DDBJ whole genome shotgun (WGS) entry which is preliminary data.</text>
</comment>
<keyword evidence="6" id="KW-0472">Membrane</keyword>
<evidence type="ECO:0000313" key="9">
    <source>
        <dbReference type="Proteomes" id="UP000321261"/>
    </source>
</evidence>
<evidence type="ECO:0000256" key="5">
    <source>
        <dbReference type="ARBA" id="ARBA00023284"/>
    </source>
</evidence>
<dbReference type="PANTHER" id="PTHR13887">
    <property type="entry name" value="GLUTATHIONE S-TRANSFERASE KAPPA"/>
    <property type="match status" value="1"/>
</dbReference>
<dbReference type="AlphaFoldDB" id="A0A561SR01"/>
<dbReference type="GO" id="GO:0016491">
    <property type="term" value="F:oxidoreductase activity"/>
    <property type="evidence" value="ECO:0007669"/>
    <property type="project" value="UniProtKB-KW"/>
</dbReference>
<keyword evidence="6" id="KW-1133">Transmembrane helix</keyword>
<feature type="domain" description="Thioredoxin-like fold" evidence="7">
    <location>
        <begin position="81"/>
        <end position="244"/>
    </location>
</feature>
<evidence type="ECO:0000256" key="4">
    <source>
        <dbReference type="ARBA" id="ARBA00023157"/>
    </source>
</evidence>
<feature type="transmembrane region" description="Helical" evidence="6">
    <location>
        <begin position="36"/>
        <end position="56"/>
    </location>
</feature>
<dbReference type="SUPFAM" id="SSF52833">
    <property type="entry name" value="Thioredoxin-like"/>
    <property type="match status" value="1"/>
</dbReference>
<dbReference type="PANTHER" id="PTHR13887:SF14">
    <property type="entry name" value="DISULFIDE BOND FORMATION PROTEIN D"/>
    <property type="match status" value="1"/>
</dbReference>
<protein>
    <submittedName>
        <fullName evidence="8">Protein-disulfide isomerase</fullName>
    </submittedName>
</protein>
<proteinExistence type="inferred from homology"/>
<keyword evidence="6" id="KW-0812">Transmembrane</keyword>
<evidence type="ECO:0000256" key="1">
    <source>
        <dbReference type="ARBA" id="ARBA00005791"/>
    </source>
</evidence>
<keyword evidence="8" id="KW-0413">Isomerase</keyword>
<evidence type="ECO:0000256" key="2">
    <source>
        <dbReference type="ARBA" id="ARBA00022729"/>
    </source>
</evidence>
<evidence type="ECO:0000259" key="7">
    <source>
        <dbReference type="Pfam" id="PF13462"/>
    </source>
</evidence>
<evidence type="ECO:0000256" key="3">
    <source>
        <dbReference type="ARBA" id="ARBA00023002"/>
    </source>
</evidence>
<gene>
    <name evidence="8" type="ORF">FHX44_113210</name>
</gene>
<dbReference type="Proteomes" id="UP000321261">
    <property type="component" value="Unassembled WGS sequence"/>
</dbReference>
<dbReference type="EMBL" id="VIWU01000001">
    <property type="protein sequence ID" value="TWF77304.1"/>
    <property type="molecule type" value="Genomic_DNA"/>
</dbReference>
<keyword evidence="5" id="KW-0676">Redox-active center</keyword>
<keyword evidence="9" id="KW-1185">Reference proteome</keyword>
<keyword evidence="3" id="KW-0560">Oxidoreductase</keyword>
<sequence>MGGASRNEKRRKQEEAERRLAAAGIRVPQKRNRTPAIVVAVVLVVAVVVGGALLIARALGSEVEPTYTAKADGAVVTAGSGPVVVDVYEDYLCPSCERFETRYGNEITTALNEGKISVRFHTIAILDELTNPAGYSTRAGNAALCSVPAGIFPRFHKKLFDEQPAEGSAGLSNDELIALGTELGAQGDFAACVQGDTHADAMAAETEKATSDTALQTNGRFGTPTVAIDGKKIDLNDTSWLQNAIGGQS</sequence>
<evidence type="ECO:0000313" key="8">
    <source>
        <dbReference type="EMBL" id="TWF77304.1"/>
    </source>
</evidence>
<dbReference type="Gene3D" id="3.40.30.10">
    <property type="entry name" value="Glutaredoxin"/>
    <property type="match status" value="1"/>
</dbReference>
<keyword evidence="4" id="KW-1015">Disulfide bond</keyword>
<organism evidence="8 9">
    <name type="scientific">Pseudonocardia hierapolitana</name>
    <dbReference type="NCBI Taxonomy" id="1128676"/>
    <lineage>
        <taxon>Bacteria</taxon>
        <taxon>Bacillati</taxon>
        <taxon>Actinomycetota</taxon>
        <taxon>Actinomycetes</taxon>
        <taxon>Pseudonocardiales</taxon>
        <taxon>Pseudonocardiaceae</taxon>
        <taxon>Pseudonocardia</taxon>
    </lineage>
</organism>
<dbReference type="InterPro" id="IPR036249">
    <property type="entry name" value="Thioredoxin-like_sf"/>
</dbReference>
<dbReference type="GO" id="GO:0016853">
    <property type="term" value="F:isomerase activity"/>
    <property type="evidence" value="ECO:0007669"/>
    <property type="project" value="UniProtKB-KW"/>
</dbReference>
<evidence type="ECO:0000256" key="6">
    <source>
        <dbReference type="SAM" id="Phobius"/>
    </source>
</evidence>
<accession>A0A561SR01</accession>